<evidence type="ECO:0000259" key="11">
    <source>
        <dbReference type="Pfam" id="PF13193"/>
    </source>
</evidence>
<dbReference type="PANTHER" id="PTHR43201:SF5">
    <property type="entry name" value="MEDIUM-CHAIN ACYL-COA LIGASE ACSF2, MITOCHONDRIAL"/>
    <property type="match status" value="1"/>
</dbReference>
<dbReference type="GO" id="GO:0031956">
    <property type="term" value="F:medium-chain fatty acid-CoA ligase activity"/>
    <property type="evidence" value="ECO:0007669"/>
    <property type="project" value="TreeGrafter"/>
</dbReference>
<keyword evidence="2" id="KW-0436">Ligase</keyword>
<accession>A0A0E4GW22</accession>
<dbReference type="CDD" id="cd04433">
    <property type="entry name" value="AFD_class_I"/>
    <property type="match status" value="1"/>
</dbReference>
<name>A0A0E4GW22_MYCLN</name>
<reference evidence="12 13" key="1">
    <citation type="submission" date="2015-03" db="EMBL/GenBank/DDBJ databases">
        <authorList>
            <person name="Urmite Genomes"/>
        </authorList>
    </citation>
    <scope>NUCLEOTIDE SEQUENCE [LARGE SCALE GENOMIC DNA]</scope>
    <source>
        <strain evidence="12 13">CSUR P1491</strain>
    </source>
</reference>
<dbReference type="InterPro" id="IPR025110">
    <property type="entry name" value="AMP-bd_C"/>
</dbReference>
<sequence>MTKDLGRSGIAPLSTPARPGSIHVMIKRLGLEARSLWWYARSGGLRLIPPSAVVPMLRAVERYGLLGAATAITAGRDPKGLALIDEHGPLSFGDLDRRTNALANEWRRLGLGPGTSVAILVGNHRGFLEAVFSAGKCGASILLLNTGFGSVQLAEMVAREGADLLVYDEEYATVVAGVHPRLGRLRAWAKTPAADTLEGLIERGDPAAPPRSGGRPKIVISTSGTTGVPKGAVRSEPYSLIPVGGLLGKVPFRGREVTECCVPLFHSNGFSQAMYATVLGSTLVLRRHFDPERTVASVAAHRASAMVVVPTMLRRILDLGPAALAEHDLSSLRIVFIGGSQLGAALATRALEAFGPVVYNMYGSTEVAYATIATPADLAAEPGCVGSVAPGSVVKVYTDDGQEAPVGTTGRIFVGNILAFEGYSTGGQKESIEGLISTGDVGHFDRAGRLFVDGRDDEMIVSGGENVYPGEVEDALEHHPDIADVAVIGVDDQEFGQRLRAYIVLRPGASLTEHDVQEFIRNRLARFKIPRDVLFVDELPRNAGGKVLKRMLNTQRGPASSSRPKDPRPIESVPRR</sequence>
<evidence type="ECO:0000256" key="5">
    <source>
        <dbReference type="ARBA" id="ARBA00069710"/>
    </source>
</evidence>
<dbReference type="EC" id="6.2.1.3" evidence="3"/>
<evidence type="ECO:0000256" key="6">
    <source>
        <dbReference type="ARBA" id="ARBA00076959"/>
    </source>
</evidence>
<comment type="similarity">
    <text evidence="1">Belongs to the ATP-dependent AMP-binding enzyme family.</text>
</comment>
<evidence type="ECO:0000256" key="7">
    <source>
        <dbReference type="ARBA" id="ARBA00080667"/>
    </source>
</evidence>
<feature type="compositionally biased region" description="Polar residues" evidence="9">
    <location>
        <begin position="552"/>
        <end position="562"/>
    </location>
</feature>
<feature type="region of interest" description="Disordered" evidence="9">
    <location>
        <begin position="547"/>
        <end position="576"/>
    </location>
</feature>
<dbReference type="InterPro" id="IPR045851">
    <property type="entry name" value="AMP-bd_C_sf"/>
</dbReference>
<evidence type="ECO:0000259" key="10">
    <source>
        <dbReference type="Pfam" id="PF00501"/>
    </source>
</evidence>
<dbReference type="FunFam" id="3.30.300.30:FF:000008">
    <property type="entry name" value="2,3-dihydroxybenzoate-AMP ligase"/>
    <property type="match status" value="1"/>
</dbReference>
<evidence type="ECO:0000313" key="13">
    <source>
        <dbReference type="Proteomes" id="UP000199251"/>
    </source>
</evidence>
<dbReference type="Proteomes" id="UP000199251">
    <property type="component" value="Unassembled WGS sequence"/>
</dbReference>
<evidence type="ECO:0000256" key="4">
    <source>
        <dbReference type="ARBA" id="ARBA00036813"/>
    </source>
</evidence>
<feature type="domain" description="AMP-dependent synthetase/ligase" evidence="10">
    <location>
        <begin position="74"/>
        <end position="423"/>
    </location>
</feature>
<feature type="domain" description="AMP-binding enzyme C-terminal" evidence="11">
    <location>
        <begin position="471"/>
        <end position="546"/>
    </location>
</feature>
<organism evidence="12 13">
    <name type="scientific">Mycobacterium lentiflavum</name>
    <dbReference type="NCBI Taxonomy" id="141349"/>
    <lineage>
        <taxon>Bacteria</taxon>
        <taxon>Bacillati</taxon>
        <taxon>Actinomycetota</taxon>
        <taxon>Actinomycetes</taxon>
        <taxon>Mycobacteriales</taxon>
        <taxon>Mycobacteriaceae</taxon>
        <taxon>Mycobacterium</taxon>
        <taxon>Mycobacterium simiae complex</taxon>
    </lineage>
</organism>
<proteinExistence type="inferred from homology"/>
<evidence type="ECO:0000256" key="3">
    <source>
        <dbReference type="ARBA" id="ARBA00026121"/>
    </source>
</evidence>
<dbReference type="InterPro" id="IPR042099">
    <property type="entry name" value="ANL_N_sf"/>
</dbReference>
<protein>
    <recommendedName>
        <fullName evidence="5">Long-chain-fatty-acid--CoA ligase FadD13</fullName>
        <ecNumber evidence="3">6.2.1.3</ecNumber>
    </recommendedName>
    <alternativeName>
        <fullName evidence="6">Fatty acyl-CoA ligase</fullName>
    </alternativeName>
    <alternativeName>
        <fullName evidence="8">Fatty acyl-CoA synthetase</fullName>
    </alternativeName>
    <alternativeName>
        <fullName evidence="7">Very-long-chain fatty-acyl-CoA synthetase</fullName>
    </alternativeName>
</protein>
<evidence type="ECO:0000256" key="1">
    <source>
        <dbReference type="ARBA" id="ARBA00006432"/>
    </source>
</evidence>
<dbReference type="Gene3D" id="3.40.50.12780">
    <property type="entry name" value="N-terminal domain of ligase-like"/>
    <property type="match status" value="1"/>
</dbReference>
<dbReference type="PANTHER" id="PTHR43201">
    <property type="entry name" value="ACYL-COA SYNTHETASE"/>
    <property type="match status" value="1"/>
</dbReference>
<dbReference type="EMBL" id="CTEE01000001">
    <property type="protein sequence ID" value="CQD07926.1"/>
    <property type="molecule type" value="Genomic_DNA"/>
</dbReference>
<dbReference type="Pfam" id="PF13193">
    <property type="entry name" value="AMP-binding_C"/>
    <property type="match status" value="1"/>
</dbReference>
<evidence type="ECO:0000256" key="9">
    <source>
        <dbReference type="SAM" id="MobiDB-lite"/>
    </source>
</evidence>
<comment type="catalytic activity">
    <reaction evidence="4">
        <text>a long-chain fatty acid + ATP + CoA = a long-chain fatty acyl-CoA + AMP + diphosphate</text>
        <dbReference type="Rhea" id="RHEA:15421"/>
        <dbReference type="ChEBI" id="CHEBI:30616"/>
        <dbReference type="ChEBI" id="CHEBI:33019"/>
        <dbReference type="ChEBI" id="CHEBI:57287"/>
        <dbReference type="ChEBI" id="CHEBI:57560"/>
        <dbReference type="ChEBI" id="CHEBI:83139"/>
        <dbReference type="ChEBI" id="CHEBI:456215"/>
        <dbReference type="EC" id="6.2.1.3"/>
    </reaction>
</comment>
<gene>
    <name evidence="12" type="ORF">BN1232_01415</name>
</gene>
<evidence type="ECO:0000256" key="8">
    <source>
        <dbReference type="ARBA" id="ARBA00083882"/>
    </source>
</evidence>
<evidence type="ECO:0000313" key="12">
    <source>
        <dbReference type="EMBL" id="CQD07926.1"/>
    </source>
</evidence>
<dbReference type="Gene3D" id="3.30.300.30">
    <property type="match status" value="1"/>
</dbReference>
<feature type="compositionally biased region" description="Basic and acidic residues" evidence="9">
    <location>
        <begin position="563"/>
        <end position="576"/>
    </location>
</feature>
<dbReference type="AlphaFoldDB" id="A0A0E4GW22"/>
<dbReference type="GO" id="GO:0004467">
    <property type="term" value="F:long-chain fatty acid-CoA ligase activity"/>
    <property type="evidence" value="ECO:0007669"/>
    <property type="project" value="UniProtKB-EC"/>
</dbReference>
<dbReference type="Pfam" id="PF00501">
    <property type="entry name" value="AMP-binding"/>
    <property type="match status" value="1"/>
</dbReference>
<dbReference type="InterPro" id="IPR000873">
    <property type="entry name" value="AMP-dep_synth/lig_dom"/>
</dbReference>
<dbReference type="SUPFAM" id="SSF56801">
    <property type="entry name" value="Acetyl-CoA synthetase-like"/>
    <property type="match status" value="1"/>
</dbReference>
<dbReference type="STRING" id="141349.BN1232_01415"/>
<evidence type="ECO:0000256" key="2">
    <source>
        <dbReference type="ARBA" id="ARBA00022598"/>
    </source>
</evidence>